<dbReference type="RefSeq" id="WP_390329222.1">
    <property type="nucleotide sequence ID" value="NZ_JBHRTP010000056.1"/>
</dbReference>
<dbReference type="EMBL" id="JBHRTP010000056">
    <property type="protein sequence ID" value="MFC3109861.1"/>
    <property type="molecule type" value="Genomic_DNA"/>
</dbReference>
<evidence type="ECO:0000313" key="2">
    <source>
        <dbReference type="Proteomes" id="UP001595530"/>
    </source>
</evidence>
<proteinExistence type="predicted"/>
<reference evidence="2" key="1">
    <citation type="journal article" date="2019" name="Int. J. Syst. Evol. Microbiol.">
        <title>The Global Catalogue of Microorganisms (GCM) 10K type strain sequencing project: providing services to taxonomists for standard genome sequencing and annotation.</title>
        <authorList>
            <consortium name="The Broad Institute Genomics Platform"/>
            <consortium name="The Broad Institute Genome Sequencing Center for Infectious Disease"/>
            <person name="Wu L."/>
            <person name="Ma J."/>
        </authorList>
    </citation>
    <scope>NUCLEOTIDE SEQUENCE [LARGE SCALE GENOMIC DNA]</scope>
    <source>
        <strain evidence="2">KCTC 42986</strain>
    </source>
</reference>
<gene>
    <name evidence="1" type="ORF">ACFOFO_18155</name>
</gene>
<comment type="caution">
    <text evidence="1">The sequence shown here is derived from an EMBL/GenBank/DDBJ whole genome shotgun (WGS) entry which is preliminary data.</text>
</comment>
<name>A0ABV7F816_9BURK</name>
<protein>
    <submittedName>
        <fullName evidence="1">Uncharacterized protein</fullName>
    </submittedName>
</protein>
<accession>A0ABV7F816</accession>
<sequence>MRAHSIGRHCRAPSAIADGLSTVVTDEDLSKTIDASRMAQGADEESGTMTRRVFNPDRITAGRMRQVSTNPSALEYHEGGDKIHDI</sequence>
<keyword evidence="2" id="KW-1185">Reference proteome</keyword>
<dbReference type="Proteomes" id="UP001595530">
    <property type="component" value="Unassembled WGS sequence"/>
</dbReference>
<organism evidence="1 2">
    <name type="scientific">Undibacterium arcticum</name>
    <dbReference type="NCBI Taxonomy" id="1762892"/>
    <lineage>
        <taxon>Bacteria</taxon>
        <taxon>Pseudomonadati</taxon>
        <taxon>Pseudomonadota</taxon>
        <taxon>Betaproteobacteria</taxon>
        <taxon>Burkholderiales</taxon>
        <taxon>Oxalobacteraceae</taxon>
        <taxon>Undibacterium</taxon>
    </lineage>
</organism>
<evidence type="ECO:0000313" key="1">
    <source>
        <dbReference type="EMBL" id="MFC3109861.1"/>
    </source>
</evidence>